<dbReference type="EMBL" id="CP001322">
    <property type="protein sequence ID" value="ACL04185.1"/>
    <property type="molecule type" value="Genomic_DNA"/>
</dbReference>
<evidence type="ECO:0008006" key="3">
    <source>
        <dbReference type="Google" id="ProtNLM"/>
    </source>
</evidence>
<dbReference type="Pfam" id="PF12646">
    <property type="entry name" value="DUF3783"/>
    <property type="match status" value="1"/>
</dbReference>
<evidence type="ECO:0000313" key="2">
    <source>
        <dbReference type="Proteomes" id="UP000000739"/>
    </source>
</evidence>
<dbReference type="InterPro" id="IPR016621">
    <property type="entry name" value="UCP014543"/>
</dbReference>
<sequence>MSDNTMTRVADSDQPMYGPRTLLVCGYSADAQNAFLNMLKTEVKAPTPVVFCTPEDGDTLLSELVALPDGRQKGQEGKMPPAVIMSGITEKELKLIMNGWKTLGLPRQLWAALTPTSETWTLRALIRELQSEHMAMLKQQQQQQQ</sequence>
<evidence type="ECO:0000313" key="1">
    <source>
        <dbReference type="EMBL" id="ACL04185.1"/>
    </source>
</evidence>
<organism evidence="1 2">
    <name type="scientific">Desulfatibacillum aliphaticivorans</name>
    <dbReference type="NCBI Taxonomy" id="218208"/>
    <lineage>
        <taxon>Bacteria</taxon>
        <taxon>Pseudomonadati</taxon>
        <taxon>Thermodesulfobacteriota</taxon>
        <taxon>Desulfobacteria</taxon>
        <taxon>Desulfobacterales</taxon>
        <taxon>Desulfatibacillaceae</taxon>
        <taxon>Desulfatibacillum</taxon>
    </lineage>
</organism>
<reference evidence="1 2" key="1">
    <citation type="journal article" date="2012" name="Environ. Microbiol.">
        <title>The genome sequence of Desulfatibacillum alkenivorans AK-01: a blueprint for anaerobic alkane oxidation.</title>
        <authorList>
            <person name="Callaghan A.V."/>
            <person name="Morris B.E."/>
            <person name="Pereira I.A."/>
            <person name="McInerney M.J."/>
            <person name="Austin R.N."/>
            <person name="Groves J.T."/>
            <person name="Kukor J.J."/>
            <person name="Suflita J.M."/>
            <person name="Young L.Y."/>
            <person name="Zylstra G.J."/>
            <person name="Wawrik B."/>
        </authorList>
    </citation>
    <scope>NUCLEOTIDE SEQUENCE [LARGE SCALE GENOMIC DNA]</scope>
    <source>
        <strain evidence="1 2">AK-01</strain>
    </source>
</reference>
<dbReference type="Proteomes" id="UP000000739">
    <property type="component" value="Chromosome"/>
</dbReference>
<proteinExistence type="predicted"/>
<accession>B8FFC5</accession>
<protein>
    <recommendedName>
        <fullName evidence="3">DUF3783 domain-containing protein</fullName>
    </recommendedName>
</protein>
<name>B8FFC5_DESAL</name>
<dbReference type="HOGENOM" id="CLU_1831907_0_0_7"/>
<dbReference type="PANTHER" id="PTHR35732:SF1">
    <property type="entry name" value="OS10G0545100 PROTEIN"/>
    <property type="match status" value="1"/>
</dbReference>
<dbReference type="AlphaFoldDB" id="B8FFC5"/>
<keyword evidence="2" id="KW-1185">Reference proteome</keyword>
<dbReference type="PANTHER" id="PTHR35732">
    <property type="entry name" value="OS10G0545100 PROTEIN"/>
    <property type="match status" value="1"/>
</dbReference>
<dbReference type="KEGG" id="dal:Dalk_2492"/>
<dbReference type="RefSeq" id="WP_015947259.1">
    <property type="nucleotide sequence ID" value="NC_011768.1"/>
</dbReference>
<gene>
    <name evidence="1" type="ordered locus">Dalk_2492</name>
</gene>
<dbReference type="eggNOG" id="ENOG503338K">
    <property type="taxonomic scope" value="Bacteria"/>
</dbReference>